<evidence type="ECO:0000256" key="4">
    <source>
        <dbReference type="ARBA" id="ARBA00022692"/>
    </source>
</evidence>
<dbReference type="Proteomes" id="UP000673975">
    <property type="component" value="Unassembled WGS sequence"/>
</dbReference>
<reference evidence="11" key="1">
    <citation type="submission" date="2021-02" db="EMBL/GenBank/DDBJ databases">
        <title>Natronogracilivirga saccharolytica gen. nov. sp. nov. a new anaerobic, haloalkiliphilic carbohydrate-fermenting bacterium from soda lake and proposing of Cyclonatronumiaceae fam. nov. in the phylum Balneolaeota.</title>
        <authorList>
            <person name="Zhilina T.N."/>
            <person name="Sorokin D.Y."/>
            <person name="Zavarzina D.G."/>
            <person name="Toshchakov S.V."/>
            <person name="Kublanov I.V."/>
        </authorList>
    </citation>
    <scope>NUCLEOTIDE SEQUENCE</scope>
    <source>
        <strain evidence="11">Z-1702</strain>
    </source>
</reference>
<name>A0A8J7UV43_9BACT</name>
<evidence type="ECO:0000313" key="12">
    <source>
        <dbReference type="Proteomes" id="UP000673975"/>
    </source>
</evidence>
<dbReference type="PANTHER" id="PTHR42982">
    <property type="entry name" value="SEC-INDEPENDENT PROTEIN TRANSLOCASE PROTEIN TATA"/>
    <property type="match status" value="1"/>
</dbReference>
<evidence type="ECO:0000256" key="1">
    <source>
        <dbReference type="ARBA" id="ARBA00004162"/>
    </source>
</evidence>
<evidence type="ECO:0000256" key="9">
    <source>
        <dbReference type="HAMAP-Rule" id="MF_00236"/>
    </source>
</evidence>
<keyword evidence="3 9" id="KW-1003">Cell membrane</keyword>
<evidence type="ECO:0000256" key="10">
    <source>
        <dbReference type="SAM" id="MobiDB-lite"/>
    </source>
</evidence>
<dbReference type="Pfam" id="PF02416">
    <property type="entry name" value="TatA_B_E"/>
    <property type="match status" value="1"/>
</dbReference>
<keyword evidence="5 9" id="KW-0653">Protein transport</keyword>
<comment type="similarity">
    <text evidence="9">Belongs to the TatA/E family.</text>
</comment>
<protein>
    <recommendedName>
        <fullName evidence="9">Sec-independent protein translocase protein TatA</fullName>
    </recommendedName>
</protein>
<accession>A0A8J7UV43</accession>
<dbReference type="InterPro" id="IPR006312">
    <property type="entry name" value="TatA/E"/>
</dbReference>
<evidence type="ECO:0000256" key="6">
    <source>
        <dbReference type="ARBA" id="ARBA00022989"/>
    </source>
</evidence>
<evidence type="ECO:0000313" key="11">
    <source>
        <dbReference type="EMBL" id="MBP3192151.1"/>
    </source>
</evidence>
<keyword evidence="2 9" id="KW-0813">Transport</keyword>
<dbReference type="PANTHER" id="PTHR42982:SF1">
    <property type="entry name" value="SEC-INDEPENDENT PROTEIN TRANSLOCASE PROTEIN TATA"/>
    <property type="match status" value="1"/>
</dbReference>
<sequence>MGFLGGFEWLIIIVILIFLFGARKIPDMVRGIGRGIFEFRKAVDEGKNDKNEEKESHQDAGRNQKD</sequence>
<dbReference type="GO" id="GO:0008320">
    <property type="term" value="F:protein transmembrane transporter activity"/>
    <property type="evidence" value="ECO:0007669"/>
    <property type="project" value="UniProtKB-UniRule"/>
</dbReference>
<dbReference type="AlphaFoldDB" id="A0A8J7UV43"/>
<keyword evidence="4 9" id="KW-0812">Transmembrane</keyword>
<comment type="subunit">
    <text evidence="9">Forms a complex with TatC.</text>
</comment>
<keyword evidence="8 9" id="KW-0472">Membrane</keyword>
<evidence type="ECO:0000256" key="7">
    <source>
        <dbReference type="ARBA" id="ARBA00023010"/>
    </source>
</evidence>
<evidence type="ECO:0000256" key="5">
    <source>
        <dbReference type="ARBA" id="ARBA00022927"/>
    </source>
</evidence>
<evidence type="ECO:0000256" key="8">
    <source>
        <dbReference type="ARBA" id="ARBA00023136"/>
    </source>
</evidence>
<dbReference type="EMBL" id="JAFIDN010000003">
    <property type="protein sequence ID" value="MBP3192151.1"/>
    <property type="molecule type" value="Genomic_DNA"/>
</dbReference>
<keyword evidence="6 9" id="KW-1133">Transmembrane helix</keyword>
<comment type="subcellular location">
    <subcellularLocation>
        <location evidence="1 9">Cell membrane</location>
        <topology evidence="1 9">Single-pass membrane protein</topology>
    </subcellularLocation>
</comment>
<evidence type="ECO:0000256" key="2">
    <source>
        <dbReference type="ARBA" id="ARBA00022448"/>
    </source>
</evidence>
<keyword evidence="7 9" id="KW-0811">Translocation</keyword>
<dbReference type="HAMAP" id="MF_00236">
    <property type="entry name" value="TatA_E"/>
    <property type="match status" value="1"/>
</dbReference>
<feature type="region of interest" description="Disordered" evidence="10">
    <location>
        <begin position="46"/>
        <end position="66"/>
    </location>
</feature>
<comment type="function">
    <text evidence="9">Part of the twin-arginine translocation (Tat) system that transports large folded proteins containing a characteristic twin-arginine motif in their signal peptide across membranes. TatA could form the protein-conducting channel of the Tat system.</text>
</comment>
<keyword evidence="12" id="KW-1185">Reference proteome</keyword>
<proteinExistence type="inferred from homology"/>
<gene>
    <name evidence="9" type="primary">tatA</name>
    <name evidence="11" type="ORF">NATSA_05695</name>
</gene>
<dbReference type="GO" id="GO:0033281">
    <property type="term" value="C:TAT protein transport complex"/>
    <property type="evidence" value="ECO:0007669"/>
    <property type="project" value="UniProtKB-UniRule"/>
</dbReference>
<evidence type="ECO:0000256" key="3">
    <source>
        <dbReference type="ARBA" id="ARBA00022475"/>
    </source>
</evidence>
<dbReference type="Gene3D" id="1.20.5.3310">
    <property type="match status" value="1"/>
</dbReference>
<dbReference type="RefSeq" id="WP_210511046.1">
    <property type="nucleotide sequence ID" value="NZ_JAFIDN010000003.1"/>
</dbReference>
<dbReference type="GO" id="GO:0043953">
    <property type="term" value="P:protein transport by the Tat complex"/>
    <property type="evidence" value="ECO:0007669"/>
    <property type="project" value="UniProtKB-UniRule"/>
</dbReference>
<dbReference type="InterPro" id="IPR003369">
    <property type="entry name" value="TatA/B/E"/>
</dbReference>
<organism evidence="11 12">
    <name type="scientific">Natronogracilivirga saccharolytica</name>
    <dbReference type="NCBI Taxonomy" id="2812953"/>
    <lineage>
        <taxon>Bacteria</taxon>
        <taxon>Pseudomonadati</taxon>
        <taxon>Balneolota</taxon>
        <taxon>Balneolia</taxon>
        <taxon>Balneolales</taxon>
        <taxon>Cyclonatronaceae</taxon>
        <taxon>Natronogracilivirga</taxon>
    </lineage>
</organism>
<feature type="transmembrane region" description="Helical" evidence="9">
    <location>
        <begin position="6"/>
        <end position="22"/>
    </location>
</feature>
<comment type="caution">
    <text evidence="11">The sequence shown here is derived from an EMBL/GenBank/DDBJ whole genome shotgun (WGS) entry which is preliminary data.</text>
</comment>